<comment type="similarity">
    <text evidence="1">Belongs to the UDP-glycosyltransferase family.</text>
</comment>
<dbReference type="GO" id="GO:0035251">
    <property type="term" value="F:UDP-glucosyltransferase activity"/>
    <property type="evidence" value="ECO:0007669"/>
    <property type="project" value="TreeGrafter"/>
</dbReference>
<sequence>MAASGLHFLLVPLLAQGHIIPTVDLARLLAVRGHRVTVWWFYAIYSAGVDETEPVEVPDFPVRAVASKATLRGFFQYPGGEKELRDMLHAEATADGLLFNTFRGVEGVLVDAYAAALGLPTWAVGLTWASSRIMDSATASRGNRADIDAGRVVSWLDARAPASVLKKLLVDELGVGVRSGTKVPAMYLPEEAEGVQVTRGDVERVIGELMEGAAGRRSRARKVAAEARAAMEEGGSSYSDLTDMDEEEPRPPGGQEHDHPWCCTITTVLRASLIRPSQQAIRLAMSLKSYLRSEKRGEKVKRALILQSDYNT</sequence>
<dbReference type="PANTHER" id="PTHR48047">
    <property type="entry name" value="GLYCOSYLTRANSFERASE"/>
    <property type="match status" value="1"/>
</dbReference>
<reference evidence="2" key="1">
    <citation type="submission" date="2015-06" db="UniProtKB">
        <authorList>
            <consortium name="EnsemblPlants"/>
        </authorList>
    </citation>
    <scope>IDENTIFICATION</scope>
</reference>
<organism evidence="2">
    <name type="scientific">Aegilops tauschii</name>
    <name type="common">Tausch's goatgrass</name>
    <name type="synonym">Aegilops squarrosa</name>
    <dbReference type="NCBI Taxonomy" id="37682"/>
    <lineage>
        <taxon>Eukaryota</taxon>
        <taxon>Viridiplantae</taxon>
        <taxon>Streptophyta</taxon>
        <taxon>Embryophyta</taxon>
        <taxon>Tracheophyta</taxon>
        <taxon>Spermatophyta</taxon>
        <taxon>Magnoliopsida</taxon>
        <taxon>Liliopsida</taxon>
        <taxon>Poales</taxon>
        <taxon>Poaceae</taxon>
        <taxon>BOP clade</taxon>
        <taxon>Pooideae</taxon>
        <taxon>Triticodae</taxon>
        <taxon>Triticeae</taxon>
        <taxon>Triticinae</taxon>
        <taxon>Aegilops</taxon>
    </lineage>
</organism>
<evidence type="ECO:0000313" key="2">
    <source>
        <dbReference type="EnsemblPlants" id="EMT33090"/>
    </source>
</evidence>
<accession>M8C6W8</accession>
<evidence type="ECO:0000256" key="1">
    <source>
        <dbReference type="ARBA" id="ARBA00009995"/>
    </source>
</evidence>
<dbReference type="AlphaFoldDB" id="M8C6W8"/>
<dbReference type="ExpressionAtlas" id="M8C6W8">
    <property type="expression patterns" value="baseline"/>
</dbReference>
<dbReference type="PANTHER" id="PTHR48047:SF90">
    <property type="entry name" value="GLYCOSYLTRANSFERASE"/>
    <property type="match status" value="1"/>
</dbReference>
<dbReference type="Gene3D" id="3.40.50.2000">
    <property type="entry name" value="Glycogen Phosphorylase B"/>
    <property type="match status" value="4"/>
</dbReference>
<dbReference type="EnsemblPlants" id="EMT33090">
    <property type="protein sequence ID" value="EMT33090"/>
    <property type="gene ID" value="F775_17986"/>
</dbReference>
<name>M8C6W8_AEGTA</name>
<dbReference type="SUPFAM" id="SSF53756">
    <property type="entry name" value="UDP-Glycosyltransferase/glycogen phosphorylase"/>
    <property type="match status" value="1"/>
</dbReference>
<proteinExistence type="inferred from homology"/>
<protein>
    <submittedName>
        <fullName evidence="2">Flavonol-3-O-glycoside-7-O-glucosyltransferase 1</fullName>
    </submittedName>
</protein>